<dbReference type="InterPro" id="IPR050706">
    <property type="entry name" value="Cyclic-di-GMP_PDE-like"/>
</dbReference>
<dbReference type="CDD" id="cd01948">
    <property type="entry name" value="EAL"/>
    <property type="match status" value="1"/>
</dbReference>
<dbReference type="SMART" id="SM00052">
    <property type="entry name" value="EAL"/>
    <property type="match status" value="1"/>
</dbReference>
<feature type="domain" description="EAL" evidence="1">
    <location>
        <begin position="75"/>
        <end position="317"/>
    </location>
</feature>
<dbReference type="InterPro" id="IPR001633">
    <property type="entry name" value="EAL_dom"/>
</dbReference>
<dbReference type="Pfam" id="PF00563">
    <property type="entry name" value="EAL"/>
    <property type="match status" value="1"/>
</dbReference>
<dbReference type="PANTHER" id="PTHR33121:SF76">
    <property type="entry name" value="SIGNALING PROTEIN"/>
    <property type="match status" value="1"/>
</dbReference>
<dbReference type="Proteomes" id="UP001524318">
    <property type="component" value="Unassembled WGS sequence"/>
</dbReference>
<gene>
    <name evidence="2" type="ORF">NFC73_00070</name>
</gene>
<keyword evidence="3" id="KW-1185">Reference proteome</keyword>
<dbReference type="EMBL" id="JANCLV010000001">
    <property type="protein sequence ID" value="MCP8998136.1"/>
    <property type="molecule type" value="Genomic_DNA"/>
</dbReference>
<dbReference type="Gene3D" id="3.20.20.450">
    <property type="entry name" value="EAL domain"/>
    <property type="match status" value="1"/>
</dbReference>
<dbReference type="PROSITE" id="PS50883">
    <property type="entry name" value="EAL"/>
    <property type="match status" value="1"/>
</dbReference>
<reference evidence="2 3" key="1">
    <citation type="submission" date="2022-06" db="EMBL/GenBank/DDBJ databases">
        <title>Pseudarthrobacter sp. strain RMG13 Genome sequencing and assembly.</title>
        <authorList>
            <person name="Kim I."/>
        </authorList>
    </citation>
    <scope>NUCLEOTIDE SEQUENCE [LARGE SCALE GENOMIC DNA]</scope>
    <source>
        <strain evidence="2 3">RMG13</strain>
    </source>
</reference>
<dbReference type="RefSeq" id="WP_254746547.1">
    <property type="nucleotide sequence ID" value="NZ_JANCLV010000001.1"/>
</dbReference>
<dbReference type="InterPro" id="IPR035919">
    <property type="entry name" value="EAL_sf"/>
</dbReference>
<evidence type="ECO:0000259" key="1">
    <source>
        <dbReference type="PROSITE" id="PS50883"/>
    </source>
</evidence>
<name>A0ABT1LLR0_9MICC</name>
<accession>A0ABT1LLR0</accession>
<dbReference type="SUPFAM" id="SSF141868">
    <property type="entry name" value="EAL domain-like"/>
    <property type="match status" value="1"/>
</dbReference>
<sequence length="324" mass="34497">MINDVLTDPDPEGEWARSQLRNHLASHPDEPERALLEHLMGTRELSGPKHRLAAPAGPVVTERLSAPVLQPGAQAGGIRKRIQSVLGNRLLLTALQPVYELPGGRITGFEALTRFVSSDGKDADTWFREAEAVGLGPELEIAALECAMSAAQGIPPHLFVAFNLSPASLADIRVQGMLENCGLAMDKIIIELIGRASDEIWSSLIQALVPFRKCGLRVAVDGSGKGFTPAEQVLSLRPDIIKLDRTVIDGILLGTERDEPAVIGLANEVGAVLAAEGIETETELAAVIELGMTAGQGFLLGRPSVDPLEWSAWVVQAEAAPAEP</sequence>
<comment type="caution">
    <text evidence="2">The sequence shown here is derived from an EMBL/GenBank/DDBJ whole genome shotgun (WGS) entry which is preliminary data.</text>
</comment>
<dbReference type="PANTHER" id="PTHR33121">
    <property type="entry name" value="CYCLIC DI-GMP PHOSPHODIESTERASE PDEF"/>
    <property type="match status" value="1"/>
</dbReference>
<protein>
    <submittedName>
        <fullName evidence="2">EAL domain-containing protein</fullName>
    </submittedName>
</protein>
<organism evidence="2 3">
    <name type="scientific">Pseudarthrobacter humi</name>
    <dbReference type="NCBI Taxonomy" id="2952523"/>
    <lineage>
        <taxon>Bacteria</taxon>
        <taxon>Bacillati</taxon>
        <taxon>Actinomycetota</taxon>
        <taxon>Actinomycetes</taxon>
        <taxon>Micrococcales</taxon>
        <taxon>Micrococcaceae</taxon>
        <taxon>Pseudarthrobacter</taxon>
    </lineage>
</organism>
<proteinExistence type="predicted"/>
<evidence type="ECO:0000313" key="2">
    <source>
        <dbReference type="EMBL" id="MCP8998136.1"/>
    </source>
</evidence>
<evidence type="ECO:0000313" key="3">
    <source>
        <dbReference type="Proteomes" id="UP001524318"/>
    </source>
</evidence>